<comment type="caution">
    <text evidence="2">The sequence shown here is derived from an EMBL/GenBank/DDBJ whole genome shotgun (WGS) entry which is preliminary data.</text>
</comment>
<keyword evidence="3" id="KW-1185">Reference proteome</keyword>
<name>A0ABU5ETH3_9BACT</name>
<sequence>MSRGARSSSRPLVTNTGAGLSAVPPHSRPSPVRNVRTSDTLGMAAIASSFSRVSSESAFGAFLLWYRSTSPSRMRARRSSDMAP</sequence>
<feature type="region of interest" description="Disordered" evidence="1">
    <location>
        <begin position="1"/>
        <end position="35"/>
    </location>
</feature>
<evidence type="ECO:0000313" key="3">
    <source>
        <dbReference type="Proteomes" id="UP001272242"/>
    </source>
</evidence>
<organism evidence="2 3">
    <name type="scientific">Gemmata algarum</name>
    <dbReference type="NCBI Taxonomy" id="2975278"/>
    <lineage>
        <taxon>Bacteria</taxon>
        <taxon>Pseudomonadati</taxon>
        <taxon>Planctomycetota</taxon>
        <taxon>Planctomycetia</taxon>
        <taxon>Gemmatales</taxon>
        <taxon>Gemmataceae</taxon>
        <taxon>Gemmata</taxon>
    </lineage>
</organism>
<proteinExistence type="predicted"/>
<protein>
    <submittedName>
        <fullName evidence="2">Uncharacterized protein</fullName>
    </submittedName>
</protein>
<dbReference type="Proteomes" id="UP001272242">
    <property type="component" value="Unassembled WGS sequence"/>
</dbReference>
<evidence type="ECO:0000256" key="1">
    <source>
        <dbReference type="SAM" id="MobiDB-lite"/>
    </source>
</evidence>
<dbReference type="EMBL" id="JAXBLV010000002">
    <property type="protein sequence ID" value="MDY3557777.1"/>
    <property type="molecule type" value="Genomic_DNA"/>
</dbReference>
<accession>A0ABU5ETH3</accession>
<reference evidence="3" key="1">
    <citation type="journal article" date="2023" name="Mar. Drugs">
        <title>Gemmata algarum, a Novel Planctomycete Isolated from an Algal Mat, Displays Antimicrobial Activity.</title>
        <authorList>
            <person name="Kumar G."/>
            <person name="Kallscheuer N."/>
            <person name="Kashif M."/>
            <person name="Ahamad S."/>
            <person name="Jagadeeshwari U."/>
            <person name="Pannikurungottu S."/>
            <person name="Haufschild T."/>
            <person name="Kabuu M."/>
            <person name="Sasikala C."/>
            <person name="Jogler C."/>
            <person name="Ramana C."/>
        </authorList>
    </citation>
    <scope>NUCLEOTIDE SEQUENCE [LARGE SCALE GENOMIC DNA]</scope>
    <source>
        <strain evidence="3">JC673</strain>
    </source>
</reference>
<feature type="compositionally biased region" description="Polar residues" evidence="1">
    <location>
        <begin position="1"/>
        <end position="18"/>
    </location>
</feature>
<evidence type="ECO:0000313" key="2">
    <source>
        <dbReference type="EMBL" id="MDY3557777.1"/>
    </source>
</evidence>
<gene>
    <name evidence="2" type="ORF">R5W23_003042</name>
</gene>